<dbReference type="OrthoDB" id="9808360at2"/>
<dbReference type="GO" id="GO:0005829">
    <property type="term" value="C:cytosol"/>
    <property type="evidence" value="ECO:0007669"/>
    <property type="project" value="TreeGrafter"/>
</dbReference>
<evidence type="ECO:0000313" key="1">
    <source>
        <dbReference type="EMBL" id="TXL78883.1"/>
    </source>
</evidence>
<name>A0A5C8PSB4_9HYPH</name>
<dbReference type="InterPro" id="IPR036388">
    <property type="entry name" value="WH-like_DNA-bd_sf"/>
</dbReference>
<dbReference type="PANTHER" id="PTHR33221:SF13">
    <property type="entry name" value="TRANSCRIPTIONAL REGULATOR-RELATED"/>
    <property type="match status" value="1"/>
</dbReference>
<dbReference type="InterPro" id="IPR000944">
    <property type="entry name" value="Tscrpt_reg_Rrf2"/>
</dbReference>
<dbReference type="InterPro" id="IPR036390">
    <property type="entry name" value="WH_DNA-bd_sf"/>
</dbReference>
<dbReference type="SUPFAM" id="SSF46785">
    <property type="entry name" value="Winged helix' DNA-binding domain"/>
    <property type="match status" value="1"/>
</dbReference>
<dbReference type="AlphaFoldDB" id="A0A5C8PSB4"/>
<dbReference type="Gene3D" id="1.10.10.10">
    <property type="entry name" value="Winged helix-like DNA-binding domain superfamily/Winged helix DNA-binding domain"/>
    <property type="match status" value="1"/>
</dbReference>
<dbReference type="PROSITE" id="PS51197">
    <property type="entry name" value="HTH_RRF2_2"/>
    <property type="match status" value="1"/>
</dbReference>
<dbReference type="PROSITE" id="PS01332">
    <property type="entry name" value="HTH_RRF2_1"/>
    <property type="match status" value="1"/>
</dbReference>
<dbReference type="Proteomes" id="UP000321638">
    <property type="component" value="Unassembled WGS sequence"/>
</dbReference>
<protein>
    <submittedName>
        <fullName evidence="1">Rrf2 family transcriptional regulator</fullName>
    </submittedName>
</protein>
<organism evidence="1 2">
    <name type="scientific">Vineibacter terrae</name>
    <dbReference type="NCBI Taxonomy" id="2586908"/>
    <lineage>
        <taxon>Bacteria</taxon>
        <taxon>Pseudomonadati</taxon>
        <taxon>Pseudomonadota</taxon>
        <taxon>Alphaproteobacteria</taxon>
        <taxon>Hyphomicrobiales</taxon>
        <taxon>Vineibacter</taxon>
    </lineage>
</organism>
<accession>A0A5C8PSB4</accession>
<dbReference type="NCBIfam" id="TIGR00738">
    <property type="entry name" value="rrf2_super"/>
    <property type="match status" value="1"/>
</dbReference>
<proteinExistence type="predicted"/>
<dbReference type="InterPro" id="IPR030489">
    <property type="entry name" value="TR_Rrf2-type_CS"/>
</dbReference>
<comment type="caution">
    <text evidence="1">The sequence shown here is derived from an EMBL/GenBank/DDBJ whole genome shotgun (WGS) entry which is preliminary data.</text>
</comment>
<reference evidence="1 2" key="1">
    <citation type="submission" date="2019-06" db="EMBL/GenBank/DDBJ databases">
        <title>New taxonomy in bacterial strain CC-CFT640, isolated from vineyard.</title>
        <authorList>
            <person name="Lin S.-Y."/>
            <person name="Tsai C.-F."/>
            <person name="Young C.-C."/>
        </authorList>
    </citation>
    <scope>NUCLEOTIDE SEQUENCE [LARGE SCALE GENOMIC DNA]</scope>
    <source>
        <strain evidence="1 2">CC-CFT640</strain>
    </source>
</reference>
<evidence type="ECO:0000313" key="2">
    <source>
        <dbReference type="Proteomes" id="UP000321638"/>
    </source>
</evidence>
<dbReference type="Pfam" id="PF02082">
    <property type="entry name" value="Rrf2"/>
    <property type="match status" value="1"/>
</dbReference>
<keyword evidence="2" id="KW-1185">Reference proteome</keyword>
<sequence length="141" mass="15154">MGTRLGLYAALELARDPARRLSAADLARQFGVSTHHLAKVLRDLARAGLAEAERGAAGGYRFTGNAKRTTLMDIVALFETEPGNRAAEPGDDTDIGQALGRVLGEIDEIAEATLRSISLETLLRQMARRVAHRSMPLSSLS</sequence>
<dbReference type="EMBL" id="VDUZ01000006">
    <property type="protein sequence ID" value="TXL78883.1"/>
    <property type="molecule type" value="Genomic_DNA"/>
</dbReference>
<dbReference type="GO" id="GO:0003700">
    <property type="term" value="F:DNA-binding transcription factor activity"/>
    <property type="evidence" value="ECO:0007669"/>
    <property type="project" value="TreeGrafter"/>
</dbReference>
<gene>
    <name evidence="1" type="ORF">FHP25_07515</name>
</gene>
<dbReference type="PANTHER" id="PTHR33221">
    <property type="entry name" value="WINGED HELIX-TURN-HELIX TRANSCRIPTIONAL REGULATOR, RRF2 FAMILY"/>
    <property type="match status" value="1"/>
</dbReference>